<dbReference type="InterPro" id="IPR029119">
    <property type="entry name" value="MutY_C"/>
</dbReference>
<evidence type="ECO:0000256" key="8">
    <source>
        <dbReference type="ARBA" id="ARBA00022842"/>
    </source>
</evidence>
<evidence type="ECO:0000256" key="6">
    <source>
        <dbReference type="ARBA" id="ARBA00022763"/>
    </source>
</evidence>
<evidence type="ECO:0000256" key="10">
    <source>
        <dbReference type="ARBA" id="ARBA00035861"/>
    </source>
</evidence>
<dbReference type="PANTHER" id="PTHR47707:SF1">
    <property type="entry name" value="NUDIX HYDROLASE FAMILY PROTEIN"/>
    <property type="match status" value="1"/>
</dbReference>
<dbReference type="STRING" id="1058.SAMN05421783_11398"/>
<dbReference type="PANTHER" id="PTHR47707">
    <property type="entry name" value="8-OXO-DGTP DIPHOSPHATASE"/>
    <property type="match status" value="1"/>
</dbReference>
<dbReference type="PROSITE" id="PS00893">
    <property type="entry name" value="NUDIX_BOX"/>
    <property type="match status" value="1"/>
</dbReference>
<keyword evidence="5" id="KW-0479">Metal-binding</keyword>
<dbReference type="InterPro" id="IPR020084">
    <property type="entry name" value="NUDIX_hydrolase_CS"/>
</dbReference>
<dbReference type="RefSeq" id="WP_281241847.1">
    <property type="nucleotide sequence ID" value="NZ_FNNZ01000013.1"/>
</dbReference>
<dbReference type="InterPro" id="IPR015797">
    <property type="entry name" value="NUDIX_hydrolase-like_dom_sf"/>
</dbReference>
<dbReference type="GO" id="GO:0044716">
    <property type="term" value="F:8-oxo-GDP phosphatase activity"/>
    <property type="evidence" value="ECO:0007669"/>
    <property type="project" value="TreeGrafter"/>
</dbReference>
<sequence length="316" mass="34328">MSVDLIHVMVGAISDRAGRVLVTKRLDHVHQGGLWEFPGGKLEHGESPEQGLARELAEELGIEVHDSRPLIRIRHHYGDRHVLLDVRRVCSYAGVPAGLEGQPLAWQRPERMDPACFPAADRPIITALRLPGRMLITGLDPLDPEVFLTRLARAVAGGIRLVQLRAHVLKHAAYRDLARRAFLLCEQGGARLLLNRDPQETLDVPRHGLHLGGQALARLSERPGRPDDLVGASCHNADDLVRAAGLGLDYALLSPVNPTASHPDAEPLGWHRFAELADAATLPVYALGGLSGADLEVAREHGAQGVAAIRGFWPID</sequence>
<evidence type="ECO:0000256" key="11">
    <source>
        <dbReference type="ARBA" id="ARBA00036904"/>
    </source>
</evidence>
<keyword evidence="4" id="KW-0235">DNA replication</keyword>
<dbReference type="InterPro" id="IPR022998">
    <property type="entry name" value="ThiamineP_synth_TenI"/>
</dbReference>
<dbReference type="PRINTS" id="PR00502">
    <property type="entry name" value="NUDIXFAMILY"/>
</dbReference>
<reference evidence="19" key="1">
    <citation type="submission" date="2016-10" db="EMBL/GenBank/DDBJ databases">
        <authorList>
            <person name="Varghese N."/>
            <person name="Submissions S."/>
        </authorList>
    </citation>
    <scope>NUCLEOTIDE SEQUENCE [LARGE SCALE GENOMIC DNA]</scope>
    <source>
        <strain evidence="19">DSM 217</strain>
    </source>
</reference>
<evidence type="ECO:0000256" key="3">
    <source>
        <dbReference type="ARBA" id="ARBA00022457"/>
    </source>
</evidence>
<evidence type="ECO:0000256" key="15">
    <source>
        <dbReference type="ARBA" id="ARBA00041979"/>
    </source>
</evidence>
<keyword evidence="6" id="KW-0227">DNA damage</keyword>
<dbReference type="EMBL" id="FNNZ01000013">
    <property type="protein sequence ID" value="SDX06590.1"/>
    <property type="molecule type" value="Genomic_DNA"/>
</dbReference>
<evidence type="ECO:0000256" key="2">
    <source>
        <dbReference type="ARBA" id="ARBA00005582"/>
    </source>
</evidence>
<keyword evidence="3" id="KW-0515">Mutator protein</keyword>
<evidence type="ECO:0000259" key="17">
    <source>
        <dbReference type="PROSITE" id="PS51462"/>
    </source>
</evidence>
<dbReference type="Pfam" id="PF02581">
    <property type="entry name" value="TMP-TENI"/>
    <property type="match status" value="1"/>
</dbReference>
<evidence type="ECO:0000256" key="16">
    <source>
        <dbReference type="ARBA" id="ARBA00042798"/>
    </source>
</evidence>
<dbReference type="PROSITE" id="PS51462">
    <property type="entry name" value="NUDIX"/>
    <property type="match status" value="1"/>
</dbReference>
<dbReference type="AlphaFoldDB" id="A0A1H2YNE7"/>
<evidence type="ECO:0000256" key="5">
    <source>
        <dbReference type="ARBA" id="ARBA00022723"/>
    </source>
</evidence>
<evidence type="ECO:0000256" key="13">
    <source>
        <dbReference type="ARBA" id="ARBA00040794"/>
    </source>
</evidence>
<evidence type="ECO:0000256" key="14">
    <source>
        <dbReference type="ARBA" id="ARBA00041592"/>
    </source>
</evidence>
<name>A0A1H2YNE7_THIRO</name>
<dbReference type="Pfam" id="PF14815">
    <property type="entry name" value="NUDIX_4"/>
    <property type="match status" value="1"/>
</dbReference>
<dbReference type="InterPro" id="IPR020476">
    <property type="entry name" value="Nudix_hydrolase"/>
</dbReference>
<dbReference type="Gene3D" id="3.90.79.10">
    <property type="entry name" value="Nucleoside Triphosphate Pyrophosphohydrolase"/>
    <property type="match status" value="1"/>
</dbReference>
<evidence type="ECO:0000256" key="1">
    <source>
        <dbReference type="ARBA" id="ARBA00001946"/>
    </source>
</evidence>
<dbReference type="GO" id="GO:0046872">
    <property type="term" value="F:metal ion binding"/>
    <property type="evidence" value="ECO:0007669"/>
    <property type="project" value="UniProtKB-KW"/>
</dbReference>
<gene>
    <name evidence="18" type="ORF">SAMN05421783_11398</name>
</gene>
<dbReference type="GO" id="GO:0035539">
    <property type="term" value="F:8-oxo-7,8-dihydrodeoxyguanosine triphosphate pyrophosphatase activity"/>
    <property type="evidence" value="ECO:0007669"/>
    <property type="project" value="UniProtKB-EC"/>
</dbReference>
<dbReference type="Gene3D" id="3.20.20.70">
    <property type="entry name" value="Aldolase class I"/>
    <property type="match status" value="1"/>
</dbReference>
<evidence type="ECO:0000256" key="9">
    <source>
        <dbReference type="ARBA" id="ARBA00023204"/>
    </source>
</evidence>
<dbReference type="InterPro" id="IPR013785">
    <property type="entry name" value="Aldolase_TIM"/>
</dbReference>
<keyword evidence="9" id="KW-0234">DNA repair</keyword>
<organism evidence="18 19">
    <name type="scientific">Thiocapsa roseopersicina</name>
    <dbReference type="NCBI Taxonomy" id="1058"/>
    <lineage>
        <taxon>Bacteria</taxon>
        <taxon>Pseudomonadati</taxon>
        <taxon>Pseudomonadota</taxon>
        <taxon>Gammaproteobacteria</taxon>
        <taxon>Chromatiales</taxon>
        <taxon>Chromatiaceae</taxon>
        <taxon>Thiocapsa</taxon>
    </lineage>
</organism>
<feature type="domain" description="Nudix hydrolase" evidence="17">
    <location>
        <begin position="5"/>
        <end position="132"/>
    </location>
</feature>
<keyword evidence="8" id="KW-0460">Magnesium</keyword>
<evidence type="ECO:0000313" key="19">
    <source>
        <dbReference type="Proteomes" id="UP000198816"/>
    </source>
</evidence>
<dbReference type="InterPro" id="IPR000086">
    <property type="entry name" value="NUDIX_hydrolase_dom"/>
</dbReference>
<dbReference type="SUPFAM" id="SSF51391">
    <property type="entry name" value="Thiamin phosphate synthase"/>
    <property type="match status" value="1"/>
</dbReference>
<keyword evidence="7" id="KW-0378">Hydrolase</keyword>
<dbReference type="InterPro" id="IPR047127">
    <property type="entry name" value="MutT-like"/>
</dbReference>
<dbReference type="GO" id="GO:0006260">
    <property type="term" value="P:DNA replication"/>
    <property type="evidence" value="ECO:0007669"/>
    <property type="project" value="UniProtKB-KW"/>
</dbReference>
<dbReference type="GO" id="GO:0044715">
    <property type="term" value="F:8-oxo-dGDP phosphatase activity"/>
    <property type="evidence" value="ECO:0007669"/>
    <property type="project" value="TreeGrafter"/>
</dbReference>
<dbReference type="GO" id="GO:0006281">
    <property type="term" value="P:DNA repair"/>
    <property type="evidence" value="ECO:0007669"/>
    <property type="project" value="UniProtKB-KW"/>
</dbReference>
<evidence type="ECO:0000256" key="12">
    <source>
        <dbReference type="ARBA" id="ARBA00038905"/>
    </source>
</evidence>
<comment type="similarity">
    <text evidence="2">Belongs to the Nudix hydrolase family.</text>
</comment>
<dbReference type="GO" id="GO:0008413">
    <property type="term" value="F:8-oxo-7,8-dihydroguanosine triphosphate pyrophosphatase activity"/>
    <property type="evidence" value="ECO:0007669"/>
    <property type="project" value="TreeGrafter"/>
</dbReference>
<dbReference type="CDD" id="cd03425">
    <property type="entry name" value="NUDIX_MutT_NudA_like"/>
    <property type="match status" value="1"/>
</dbReference>
<protein>
    <recommendedName>
        <fullName evidence="13">8-oxo-dGTP diphosphatase</fullName>
        <ecNumber evidence="12">3.6.1.55</ecNumber>
    </recommendedName>
    <alternativeName>
        <fullName evidence="16">7,8-dihydro-8-oxoguanine-triphosphatase</fullName>
    </alternativeName>
    <alternativeName>
        <fullName evidence="15">Mutator protein MutT</fullName>
    </alternativeName>
    <alternativeName>
        <fullName evidence="14">dGTP pyrophosphohydrolase</fullName>
    </alternativeName>
</protein>
<dbReference type="SUPFAM" id="SSF55811">
    <property type="entry name" value="Nudix"/>
    <property type="match status" value="1"/>
</dbReference>
<comment type="cofactor">
    <cofactor evidence="1">
        <name>Mg(2+)</name>
        <dbReference type="ChEBI" id="CHEBI:18420"/>
    </cofactor>
</comment>
<evidence type="ECO:0000256" key="7">
    <source>
        <dbReference type="ARBA" id="ARBA00022801"/>
    </source>
</evidence>
<proteinExistence type="inferred from homology"/>
<dbReference type="NCBIfam" id="NF006530">
    <property type="entry name" value="PRK08999.1"/>
    <property type="match status" value="1"/>
</dbReference>
<keyword evidence="19" id="KW-1185">Reference proteome</keyword>
<dbReference type="InterPro" id="IPR036206">
    <property type="entry name" value="ThiamineP_synth_sf"/>
</dbReference>
<dbReference type="CDD" id="cd00564">
    <property type="entry name" value="TMP_TenI"/>
    <property type="match status" value="1"/>
</dbReference>
<comment type="catalytic activity">
    <reaction evidence="10">
        <text>8-oxo-dGTP + H2O = 8-oxo-dGMP + diphosphate + H(+)</text>
        <dbReference type="Rhea" id="RHEA:31575"/>
        <dbReference type="ChEBI" id="CHEBI:15377"/>
        <dbReference type="ChEBI" id="CHEBI:15378"/>
        <dbReference type="ChEBI" id="CHEBI:33019"/>
        <dbReference type="ChEBI" id="CHEBI:63224"/>
        <dbReference type="ChEBI" id="CHEBI:77896"/>
        <dbReference type="EC" id="3.6.1.55"/>
    </reaction>
</comment>
<dbReference type="Proteomes" id="UP000198816">
    <property type="component" value="Unassembled WGS sequence"/>
</dbReference>
<evidence type="ECO:0000256" key="4">
    <source>
        <dbReference type="ARBA" id="ARBA00022705"/>
    </source>
</evidence>
<dbReference type="GO" id="GO:0009228">
    <property type="term" value="P:thiamine biosynthetic process"/>
    <property type="evidence" value="ECO:0007669"/>
    <property type="project" value="UniProtKB-KW"/>
</dbReference>
<dbReference type="EC" id="3.6.1.55" evidence="12"/>
<evidence type="ECO:0000313" key="18">
    <source>
        <dbReference type="EMBL" id="SDX06590.1"/>
    </source>
</evidence>
<comment type="catalytic activity">
    <reaction evidence="11">
        <text>8-oxo-GTP + H2O = 8-oxo-GMP + diphosphate + H(+)</text>
        <dbReference type="Rhea" id="RHEA:67616"/>
        <dbReference type="ChEBI" id="CHEBI:15377"/>
        <dbReference type="ChEBI" id="CHEBI:15378"/>
        <dbReference type="ChEBI" id="CHEBI:33019"/>
        <dbReference type="ChEBI" id="CHEBI:143553"/>
        <dbReference type="ChEBI" id="CHEBI:145694"/>
    </reaction>
</comment>
<accession>A0A1H2YNE7</accession>